<evidence type="ECO:0000313" key="2">
    <source>
        <dbReference type="EMBL" id="HFN00097.1"/>
    </source>
</evidence>
<dbReference type="EMBL" id="DSRU01000291">
    <property type="protein sequence ID" value="HFN00097.1"/>
    <property type="molecule type" value="Genomic_DNA"/>
</dbReference>
<name>A0A7C3PKG2_9CYAN</name>
<gene>
    <name evidence="2" type="ORF">ENR64_20530</name>
</gene>
<protein>
    <recommendedName>
        <fullName evidence="1">DUF6602 domain-containing protein</fullName>
    </recommendedName>
</protein>
<dbReference type="AlphaFoldDB" id="A0A7C3PKG2"/>
<comment type="caution">
    <text evidence="2">The sequence shown here is derived from an EMBL/GenBank/DDBJ whole genome shotgun (WGS) entry which is preliminary data.</text>
</comment>
<reference evidence="2" key="1">
    <citation type="journal article" date="2020" name="mSystems">
        <title>Genome- and Community-Level Interaction Insights into Carbon Utilization and Element Cycling Functions of Hydrothermarchaeota in Hydrothermal Sediment.</title>
        <authorList>
            <person name="Zhou Z."/>
            <person name="Liu Y."/>
            <person name="Xu W."/>
            <person name="Pan J."/>
            <person name="Luo Z.H."/>
            <person name="Li M."/>
        </authorList>
    </citation>
    <scope>NUCLEOTIDE SEQUENCE [LARGE SCALE GENOMIC DNA]</scope>
    <source>
        <strain evidence="2">SpSt-418</strain>
    </source>
</reference>
<organism evidence="2">
    <name type="scientific">Oscillatoriales cyanobacterium SpSt-418</name>
    <dbReference type="NCBI Taxonomy" id="2282169"/>
    <lineage>
        <taxon>Bacteria</taxon>
        <taxon>Bacillati</taxon>
        <taxon>Cyanobacteriota</taxon>
        <taxon>Cyanophyceae</taxon>
        <taxon>Oscillatoriophycideae</taxon>
        <taxon>Oscillatoriales</taxon>
    </lineage>
</organism>
<dbReference type="Pfam" id="PF20247">
    <property type="entry name" value="DUF6602"/>
    <property type="match status" value="1"/>
</dbReference>
<sequence length="325" mass="36336">MNDYQGNKHIFSRLQGIQKMLMAAYESNNLASTYTMGKERETFINLFLSNVLPRQFRFGSGEITDIGGNLSGQVDIVIEYSIFPSLQLPGAGLETRLYLAEGVAAAFEVKSNLAEKWEDVKKAAQKIKRLKRRFGGSMGLPPPFIPVIAVGYTGWSTMNTLKGKIEEGFELEGIEEKYVDGILIIDKGLFVWRQNMFSIPQISHAFEGPQALWGLISALHLLAKSLQSSSLDIAFYGSPELAILGGLCSWVNGDFTEEINFNNFARRAHLDKQEQERIISILQEKGLIQIVSNEIQTEGEERILKIKIIENDETKGASQYFSAIV</sequence>
<dbReference type="CDD" id="cd21173">
    <property type="entry name" value="NucC-like"/>
    <property type="match status" value="1"/>
</dbReference>
<accession>A0A7C3PKG2</accession>
<proteinExistence type="predicted"/>
<dbReference type="InterPro" id="IPR046537">
    <property type="entry name" value="DUF6602"/>
</dbReference>
<feature type="domain" description="DUF6602" evidence="1">
    <location>
        <begin position="27"/>
        <end position="132"/>
    </location>
</feature>
<evidence type="ECO:0000259" key="1">
    <source>
        <dbReference type="Pfam" id="PF20247"/>
    </source>
</evidence>